<name>A0A2S8SSY6_9BACT</name>
<dbReference type="AlphaFoldDB" id="A0A2S8SSY6"/>
<dbReference type="FunCoup" id="A0A2S8SSY6">
    <property type="interactions" value="293"/>
</dbReference>
<keyword evidence="9" id="KW-1185">Reference proteome</keyword>
<feature type="transmembrane region" description="Helical" evidence="6">
    <location>
        <begin position="175"/>
        <end position="193"/>
    </location>
</feature>
<dbReference type="InterPro" id="IPR032816">
    <property type="entry name" value="VTT_dom"/>
</dbReference>
<feature type="transmembrane region" description="Helical" evidence="6">
    <location>
        <begin position="12"/>
        <end position="30"/>
    </location>
</feature>
<evidence type="ECO:0000259" key="7">
    <source>
        <dbReference type="Pfam" id="PF09335"/>
    </source>
</evidence>
<reference evidence="8 9" key="1">
    <citation type="journal article" date="2018" name="Syst. Appl. Microbiol.">
        <title>Abditibacterium utsteinense sp. nov., the first cultivated member of candidate phylum FBP, isolated from ice-free Antarctic soil samples.</title>
        <authorList>
            <person name="Tahon G."/>
            <person name="Tytgat B."/>
            <person name="Lebbe L."/>
            <person name="Carlier A."/>
            <person name="Willems A."/>
        </authorList>
    </citation>
    <scope>NUCLEOTIDE SEQUENCE [LARGE SCALE GENOMIC DNA]</scope>
    <source>
        <strain evidence="8 9">LMG 29911</strain>
    </source>
</reference>
<dbReference type="Pfam" id="PF09335">
    <property type="entry name" value="VTT_dom"/>
    <property type="match status" value="1"/>
</dbReference>
<dbReference type="GO" id="GO:0005886">
    <property type="term" value="C:plasma membrane"/>
    <property type="evidence" value="ECO:0007669"/>
    <property type="project" value="UniProtKB-SubCell"/>
</dbReference>
<feature type="transmembrane region" description="Helical" evidence="6">
    <location>
        <begin position="140"/>
        <end position="163"/>
    </location>
</feature>
<feature type="domain" description="VTT" evidence="7">
    <location>
        <begin position="30"/>
        <end position="160"/>
    </location>
</feature>
<evidence type="ECO:0000313" key="9">
    <source>
        <dbReference type="Proteomes" id="UP000237684"/>
    </source>
</evidence>
<comment type="subcellular location">
    <subcellularLocation>
        <location evidence="1">Cell membrane</location>
        <topology evidence="1">Multi-pass membrane protein</topology>
    </subcellularLocation>
</comment>
<dbReference type="EMBL" id="NIGF01000008">
    <property type="protein sequence ID" value="PQV63905.1"/>
    <property type="molecule type" value="Genomic_DNA"/>
</dbReference>
<feature type="transmembrane region" description="Helical" evidence="6">
    <location>
        <begin position="50"/>
        <end position="71"/>
    </location>
</feature>
<sequence>MFQWISGLIQSGGYFGLLFLTFIENVFPPIPSELIIPFGGHLAKKGEMSFWMVVLVSSLGGTLGSLPLYYAGKILGEKRIKALADDYGAWLAVSGKDVDKAKKWFDNHRGIAVFGCRVVPGVRSFIAIPAGIARMALLPFLIYTFAGCFVWVLFLATLGWLLGDSFAKIDKVIGPLSYIILGALVAFFAFKVWKRKQKMPRKKPQRAR</sequence>
<dbReference type="InterPro" id="IPR051311">
    <property type="entry name" value="DedA_domain"/>
</dbReference>
<keyword evidence="3 6" id="KW-0812">Transmembrane</keyword>
<organism evidence="8 9">
    <name type="scientific">Abditibacterium utsteinense</name>
    <dbReference type="NCBI Taxonomy" id="1960156"/>
    <lineage>
        <taxon>Bacteria</taxon>
        <taxon>Pseudomonadati</taxon>
        <taxon>Abditibacteriota</taxon>
        <taxon>Abditibacteriia</taxon>
        <taxon>Abditibacteriales</taxon>
        <taxon>Abditibacteriaceae</taxon>
        <taxon>Abditibacterium</taxon>
    </lineage>
</organism>
<gene>
    <name evidence="8" type="ORF">B1R32_108116</name>
</gene>
<protein>
    <submittedName>
        <fullName evidence="8">Membrane protein DedA, SNARE-associated domain</fullName>
    </submittedName>
</protein>
<proteinExistence type="predicted"/>
<keyword evidence="2" id="KW-1003">Cell membrane</keyword>
<comment type="caution">
    <text evidence="8">The sequence shown here is derived from an EMBL/GenBank/DDBJ whole genome shotgun (WGS) entry which is preliminary data.</text>
</comment>
<dbReference type="Proteomes" id="UP000237684">
    <property type="component" value="Unassembled WGS sequence"/>
</dbReference>
<evidence type="ECO:0000256" key="6">
    <source>
        <dbReference type="SAM" id="Phobius"/>
    </source>
</evidence>
<evidence type="ECO:0000256" key="1">
    <source>
        <dbReference type="ARBA" id="ARBA00004651"/>
    </source>
</evidence>
<evidence type="ECO:0000256" key="2">
    <source>
        <dbReference type="ARBA" id="ARBA00022475"/>
    </source>
</evidence>
<dbReference type="InParanoid" id="A0A2S8SSY6"/>
<dbReference type="PANTHER" id="PTHR42709:SF6">
    <property type="entry name" value="UNDECAPRENYL PHOSPHATE TRANSPORTER A"/>
    <property type="match status" value="1"/>
</dbReference>
<accession>A0A2S8SSY6</accession>
<dbReference type="OrthoDB" id="9813426at2"/>
<dbReference type="RefSeq" id="WP_105483745.1">
    <property type="nucleotide sequence ID" value="NZ_NIGF01000008.1"/>
</dbReference>
<keyword evidence="5 6" id="KW-0472">Membrane</keyword>
<keyword evidence="4 6" id="KW-1133">Transmembrane helix</keyword>
<evidence type="ECO:0000256" key="5">
    <source>
        <dbReference type="ARBA" id="ARBA00023136"/>
    </source>
</evidence>
<evidence type="ECO:0000256" key="4">
    <source>
        <dbReference type="ARBA" id="ARBA00022989"/>
    </source>
</evidence>
<dbReference type="PANTHER" id="PTHR42709">
    <property type="entry name" value="ALKALINE PHOSPHATASE LIKE PROTEIN"/>
    <property type="match status" value="1"/>
</dbReference>
<evidence type="ECO:0000256" key="3">
    <source>
        <dbReference type="ARBA" id="ARBA00022692"/>
    </source>
</evidence>
<evidence type="ECO:0000313" key="8">
    <source>
        <dbReference type="EMBL" id="PQV63905.1"/>
    </source>
</evidence>